<keyword evidence="10 16" id="KW-0418">Kinase</keyword>
<evidence type="ECO:0000313" key="18">
    <source>
        <dbReference type="Proteomes" id="UP000198748"/>
    </source>
</evidence>
<evidence type="ECO:0000256" key="13">
    <source>
        <dbReference type="ARBA" id="ARBA00022993"/>
    </source>
</evidence>
<keyword evidence="13 16" id="KW-0173">Coenzyme A biosynthesis</keyword>
<dbReference type="SUPFAM" id="SSF53067">
    <property type="entry name" value="Actin-like ATPase domain"/>
    <property type="match status" value="2"/>
</dbReference>
<reference evidence="18" key="1">
    <citation type="submission" date="2016-10" db="EMBL/GenBank/DDBJ databases">
        <authorList>
            <person name="Varghese N."/>
            <person name="Submissions S."/>
        </authorList>
    </citation>
    <scope>NUCLEOTIDE SEQUENCE [LARGE SCALE GENOMIC DNA]</scope>
    <source>
        <strain evidence="18">DSM 25329</strain>
    </source>
</reference>
<dbReference type="UniPathway" id="UPA00241">
    <property type="reaction ID" value="UER00352"/>
</dbReference>
<evidence type="ECO:0000256" key="10">
    <source>
        <dbReference type="ARBA" id="ARBA00022777"/>
    </source>
</evidence>
<comment type="pathway">
    <text evidence="4 16">Cofactor biosynthesis; coenzyme A biosynthesis; CoA from (R)-pantothenate: step 1/5.</text>
</comment>
<dbReference type="InterPro" id="IPR043129">
    <property type="entry name" value="ATPase_NBD"/>
</dbReference>
<evidence type="ECO:0000256" key="4">
    <source>
        <dbReference type="ARBA" id="ARBA00005225"/>
    </source>
</evidence>
<dbReference type="GO" id="GO:0005737">
    <property type="term" value="C:cytoplasm"/>
    <property type="evidence" value="ECO:0007669"/>
    <property type="project" value="UniProtKB-SubCell"/>
</dbReference>
<dbReference type="GO" id="GO:0015937">
    <property type="term" value="P:coenzyme A biosynthetic process"/>
    <property type="evidence" value="ECO:0007669"/>
    <property type="project" value="UniProtKB-UniRule"/>
</dbReference>
<feature type="binding site" evidence="16">
    <location>
        <position position="129"/>
    </location>
    <ligand>
        <name>K(+)</name>
        <dbReference type="ChEBI" id="CHEBI:29103"/>
    </ligand>
</feature>
<evidence type="ECO:0000313" key="17">
    <source>
        <dbReference type="EMBL" id="SDG41671.1"/>
    </source>
</evidence>
<dbReference type="PANTHER" id="PTHR34265">
    <property type="entry name" value="TYPE III PANTOTHENATE KINASE"/>
    <property type="match status" value="1"/>
</dbReference>
<keyword evidence="16" id="KW-0479">Metal-binding</keyword>
<protein>
    <recommendedName>
        <fullName evidence="15 16">Type III pantothenate kinase</fullName>
        <ecNumber evidence="6 16">2.7.1.33</ecNumber>
    </recommendedName>
    <alternativeName>
        <fullName evidence="16">PanK-III</fullName>
    </alternativeName>
    <alternativeName>
        <fullName evidence="16">Pantothenic acid kinase</fullName>
    </alternativeName>
</protein>
<dbReference type="InterPro" id="IPR004619">
    <property type="entry name" value="Type_III_PanK"/>
</dbReference>
<dbReference type="GO" id="GO:0004594">
    <property type="term" value="F:pantothenate kinase activity"/>
    <property type="evidence" value="ECO:0007669"/>
    <property type="project" value="UniProtKB-UniRule"/>
</dbReference>
<evidence type="ECO:0000256" key="2">
    <source>
        <dbReference type="ARBA" id="ARBA00001958"/>
    </source>
</evidence>
<evidence type="ECO:0000256" key="12">
    <source>
        <dbReference type="ARBA" id="ARBA00022958"/>
    </source>
</evidence>
<comment type="caution">
    <text evidence="16">Lacks conserved residue(s) required for the propagation of feature annotation.</text>
</comment>
<organism evidence="17 18">
    <name type="scientific">Dyadobacter soli</name>
    <dbReference type="NCBI Taxonomy" id="659014"/>
    <lineage>
        <taxon>Bacteria</taxon>
        <taxon>Pseudomonadati</taxon>
        <taxon>Bacteroidota</taxon>
        <taxon>Cytophagia</taxon>
        <taxon>Cytophagales</taxon>
        <taxon>Spirosomataceae</taxon>
        <taxon>Dyadobacter</taxon>
    </lineage>
</organism>
<accession>A0A1G7U326</accession>
<comment type="similarity">
    <text evidence="14 16">Belongs to the type III pantothenate kinase family.</text>
</comment>
<evidence type="ECO:0000256" key="16">
    <source>
        <dbReference type="HAMAP-Rule" id="MF_01274"/>
    </source>
</evidence>
<dbReference type="OrthoDB" id="9804707at2"/>
<dbReference type="NCBIfam" id="TIGR00671">
    <property type="entry name" value="baf"/>
    <property type="match status" value="1"/>
</dbReference>
<keyword evidence="9 16" id="KW-0547">Nucleotide-binding</keyword>
<comment type="function">
    <text evidence="16">Catalyzes the phosphorylation of pantothenate (Pan), the first step in CoA biosynthesis.</text>
</comment>
<proteinExistence type="inferred from homology"/>
<evidence type="ECO:0000256" key="8">
    <source>
        <dbReference type="ARBA" id="ARBA00022679"/>
    </source>
</evidence>
<dbReference type="RefSeq" id="WP_090156125.1">
    <property type="nucleotide sequence ID" value="NZ_FNAN01000018.1"/>
</dbReference>
<keyword evidence="11 16" id="KW-0067">ATP-binding</keyword>
<comment type="subunit">
    <text evidence="5 16">Homodimer.</text>
</comment>
<keyword evidence="8 16" id="KW-0808">Transferase</keyword>
<dbReference type="STRING" id="659014.SAMN04487996_118132"/>
<dbReference type="Pfam" id="PF03309">
    <property type="entry name" value="Pan_kinase"/>
    <property type="match status" value="1"/>
</dbReference>
<dbReference type="CDD" id="cd24015">
    <property type="entry name" value="ASKHA_NBD_PanK-III"/>
    <property type="match status" value="1"/>
</dbReference>
<evidence type="ECO:0000256" key="3">
    <source>
        <dbReference type="ARBA" id="ARBA00004496"/>
    </source>
</evidence>
<dbReference type="GO" id="GO:0005524">
    <property type="term" value="F:ATP binding"/>
    <property type="evidence" value="ECO:0007669"/>
    <property type="project" value="UniProtKB-UniRule"/>
</dbReference>
<keyword evidence="12 16" id="KW-0630">Potassium</keyword>
<evidence type="ECO:0000256" key="9">
    <source>
        <dbReference type="ARBA" id="ARBA00022741"/>
    </source>
</evidence>
<name>A0A1G7U326_9BACT</name>
<comment type="cofactor">
    <cofactor evidence="16">
        <name>NH4(+)</name>
        <dbReference type="ChEBI" id="CHEBI:28938"/>
    </cofactor>
    <cofactor evidence="16">
        <name>K(+)</name>
        <dbReference type="ChEBI" id="CHEBI:29103"/>
    </cofactor>
    <text evidence="16">A monovalent cation. Ammonium or potassium.</text>
</comment>
<dbReference type="Proteomes" id="UP000198748">
    <property type="component" value="Unassembled WGS sequence"/>
</dbReference>
<gene>
    <name evidence="16" type="primary">coaX</name>
    <name evidence="17" type="ORF">SAMN04487996_118132</name>
</gene>
<dbReference type="EMBL" id="FNAN01000018">
    <property type="protein sequence ID" value="SDG41671.1"/>
    <property type="molecule type" value="Genomic_DNA"/>
</dbReference>
<dbReference type="HAMAP" id="MF_01274">
    <property type="entry name" value="Pantothen_kinase_3"/>
    <property type="match status" value="1"/>
</dbReference>
<dbReference type="PANTHER" id="PTHR34265:SF1">
    <property type="entry name" value="TYPE III PANTOTHENATE KINASE"/>
    <property type="match status" value="1"/>
</dbReference>
<comment type="cofactor">
    <cofactor evidence="2">
        <name>K(+)</name>
        <dbReference type="ChEBI" id="CHEBI:29103"/>
    </cofactor>
</comment>
<feature type="binding site" evidence="16">
    <location>
        <begin position="6"/>
        <end position="13"/>
    </location>
    <ligand>
        <name>ATP</name>
        <dbReference type="ChEBI" id="CHEBI:30616"/>
    </ligand>
</feature>
<evidence type="ECO:0000256" key="15">
    <source>
        <dbReference type="ARBA" id="ARBA00040883"/>
    </source>
</evidence>
<keyword evidence="18" id="KW-1185">Reference proteome</keyword>
<evidence type="ECO:0000256" key="14">
    <source>
        <dbReference type="ARBA" id="ARBA00038036"/>
    </source>
</evidence>
<comment type="subcellular location">
    <subcellularLocation>
        <location evidence="3 16">Cytoplasm</location>
    </subcellularLocation>
</comment>
<dbReference type="Gene3D" id="3.30.420.40">
    <property type="match status" value="2"/>
</dbReference>
<feature type="binding site" evidence="16">
    <location>
        <position position="184"/>
    </location>
    <ligand>
        <name>substrate</name>
    </ligand>
</feature>
<keyword evidence="7 16" id="KW-0963">Cytoplasm</keyword>
<evidence type="ECO:0000256" key="7">
    <source>
        <dbReference type="ARBA" id="ARBA00022490"/>
    </source>
</evidence>
<evidence type="ECO:0000256" key="6">
    <source>
        <dbReference type="ARBA" id="ARBA00012102"/>
    </source>
</evidence>
<feature type="binding site" evidence="16">
    <location>
        <begin position="107"/>
        <end position="110"/>
    </location>
    <ligand>
        <name>substrate</name>
    </ligand>
</feature>
<feature type="binding site" evidence="16">
    <location>
        <position position="132"/>
    </location>
    <ligand>
        <name>ATP</name>
        <dbReference type="ChEBI" id="CHEBI:30616"/>
    </ligand>
</feature>
<evidence type="ECO:0000256" key="11">
    <source>
        <dbReference type="ARBA" id="ARBA00022840"/>
    </source>
</evidence>
<evidence type="ECO:0000256" key="1">
    <source>
        <dbReference type="ARBA" id="ARBA00001206"/>
    </source>
</evidence>
<dbReference type="EC" id="2.7.1.33" evidence="6 16"/>
<sequence>MLLAVDLGNTDTVFGLHDSGNWEHIWRMRSLVQENEAHYESKLRLHFLEAGLWFGDVETVVVSSVVPALTPIILRMLRSLFGDGVIVVGPDVYPALSIEIDHPHEIGADLIANAVAVSTRYQQNCVVVDFGTALTFTTVSKDSKILGVAILPGLITAVKALFANTAQLPEVPLQLPQSAIGKNTVEAIQAGILLGYEGLVKSLLGRIRTEMGGECIAVATGGLSSIIDTLRDEFTEIDRNLTLDGLRIIGESLRA</sequence>
<feature type="active site" description="Proton acceptor" evidence="16">
    <location>
        <position position="109"/>
    </location>
</feature>
<dbReference type="AlphaFoldDB" id="A0A1G7U326"/>
<comment type="catalytic activity">
    <reaction evidence="1 16">
        <text>(R)-pantothenate + ATP = (R)-4'-phosphopantothenate + ADP + H(+)</text>
        <dbReference type="Rhea" id="RHEA:16373"/>
        <dbReference type="ChEBI" id="CHEBI:10986"/>
        <dbReference type="ChEBI" id="CHEBI:15378"/>
        <dbReference type="ChEBI" id="CHEBI:29032"/>
        <dbReference type="ChEBI" id="CHEBI:30616"/>
        <dbReference type="ChEBI" id="CHEBI:456216"/>
        <dbReference type="EC" id="2.7.1.33"/>
    </reaction>
</comment>
<dbReference type="GO" id="GO:0046872">
    <property type="term" value="F:metal ion binding"/>
    <property type="evidence" value="ECO:0007669"/>
    <property type="project" value="UniProtKB-KW"/>
</dbReference>
<evidence type="ECO:0000256" key="5">
    <source>
        <dbReference type="ARBA" id="ARBA00011738"/>
    </source>
</evidence>